<evidence type="ECO:0000313" key="3">
    <source>
        <dbReference type="Proteomes" id="UP000050525"/>
    </source>
</evidence>
<gene>
    <name evidence="2" type="ORF">Y1Q_0021652</name>
</gene>
<name>A0A151PBF0_ALLMI</name>
<reference evidence="2 3" key="1">
    <citation type="journal article" date="2012" name="Genome Biol.">
        <title>Sequencing three crocodilian genomes to illuminate the evolution of archosaurs and amniotes.</title>
        <authorList>
            <person name="St John J.A."/>
            <person name="Braun E.L."/>
            <person name="Isberg S.R."/>
            <person name="Miles L.G."/>
            <person name="Chong A.Y."/>
            <person name="Gongora J."/>
            <person name="Dalzell P."/>
            <person name="Moran C."/>
            <person name="Bed'hom B."/>
            <person name="Abzhanov A."/>
            <person name="Burgess S.C."/>
            <person name="Cooksey A.M."/>
            <person name="Castoe T.A."/>
            <person name="Crawford N.G."/>
            <person name="Densmore L.D."/>
            <person name="Drew J.C."/>
            <person name="Edwards S.V."/>
            <person name="Faircloth B.C."/>
            <person name="Fujita M.K."/>
            <person name="Greenwold M.J."/>
            <person name="Hoffmann F.G."/>
            <person name="Howard J.M."/>
            <person name="Iguchi T."/>
            <person name="Janes D.E."/>
            <person name="Khan S.Y."/>
            <person name="Kohno S."/>
            <person name="de Koning A.J."/>
            <person name="Lance S.L."/>
            <person name="McCarthy F.M."/>
            <person name="McCormack J.E."/>
            <person name="Merchant M.E."/>
            <person name="Peterson D.G."/>
            <person name="Pollock D.D."/>
            <person name="Pourmand N."/>
            <person name="Raney B.J."/>
            <person name="Roessler K.A."/>
            <person name="Sanford J.R."/>
            <person name="Sawyer R.H."/>
            <person name="Schmidt C.J."/>
            <person name="Triplett E.W."/>
            <person name="Tuberville T.D."/>
            <person name="Venegas-Anaya M."/>
            <person name="Howard J.T."/>
            <person name="Jarvis E.D."/>
            <person name="Guillette L.J.Jr."/>
            <person name="Glenn T.C."/>
            <person name="Green R.E."/>
            <person name="Ray D.A."/>
        </authorList>
    </citation>
    <scope>NUCLEOTIDE SEQUENCE [LARGE SCALE GENOMIC DNA]</scope>
    <source>
        <strain evidence="2">KSC_2009_1</strain>
    </source>
</reference>
<proteinExistence type="predicted"/>
<sequence length="89" mass="9926">MAARQAGQQILAPGKGKVLRLSPEKGIVAWKVFKIFSQKNGHMTPELNNRAKSPLMRAVHCSHQDPPPLRRERPQNTPLQAGSQVPHLF</sequence>
<dbReference type="AlphaFoldDB" id="A0A151PBF0"/>
<evidence type="ECO:0000256" key="1">
    <source>
        <dbReference type="SAM" id="MobiDB-lite"/>
    </source>
</evidence>
<comment type="caution">
    <text evidence="2">The sequence shown here is derived from an EMBL/GenBank/DDBJ whole genome shotgun (WGS) entry which is preliminary data.</text>
</comment>
<feature type="region of interest" description="Disordered" evidence="1">
    <location>
        <begin position="59"/>
        <end position="89"/>
    </location>
</feature>
<organism evidence="2 3">
    <name type="scientific">Alligator mississippiensis</name>
    <name type="common">American alligator</name>
    <dbReference type="NCBI Taxonomy" id="8496"/>
    <lineage>
        <taxon>Eukaryota</taxon>
        <taxon>Metazoa</taxon>
        <taxon>Chordata</taxon>
        <taxon>Craniata</taxon>
        <taxon>Vertebrata</taxon>
        <taxon>Euteleostomi</taxon>
        <taxon>Archelosauria</taxon>
        <taxon>Archosauria</taxon>
        <taxon>Crocodylia</taxon>
        <taxon>Alligatoridae</taxon>
        <taxon>Alligatorinae</taxon>
        <taxon>Alligator</taxon>
    </lineage>
</organism>
<accession>A0A151PBF0</accession>
<dbReference type="EMBL" id="AKHW03000533">
    <property type="protein sequence ID" value="KYO46075.1"/>
    <property type="molecule type" value="Genomic_DNA"/>
</dbReference>
<dbReference type="Proteomes" id="UP000050525">
    <property type="component" value="Unassembled WGS sequence"/>
</dbReference>
<keyword evidence="3" id="KW-1185">Reference proteome</keyword>
<protein>
    <submittedName>
        <fullName evidence="2">Uncharacterized protein</fullName>
    </submittedName>
</protein>
<evidence type="ECO:0000313" key="2">
    <source>
        <dbReference type="EMBL" id="KYO46075.1"/>
    </source>
</evidence>